<reference evidence="1" key="2">
    <citation type="submission" date="2024-03" db="EMBL/GenBank/DDBJ databases">
        <authorList>
            <person name="Bromfield E.S.P."/>
            <person name="Cloutier S."/>
        </authorList>
    </citation>
    <scope>NUCLEOTIDE SEQUENCE</scope>
    <source>
        <strain evidence="1">5S5</strain>
    </source>
</reference>
<evidence type="ECO:0008006" key="3">
    <source>
        <dbReference type="Google" id="ProtNLM"/>
    </source>
</evidence>
<evidence type="ECO:0000313" key="1">
    <source>
        <dbReference type="EMBL" id="WXC78875.1"/>
    </source>
</evidence>
<sequence length="40" mass="4733">MLVDAWIWIFLEAFCDSRPESGKRELRRRSAILPISRLLS</sequence>
<reference evidence="1" key="1">
    <citation type="journal article" date="2021" name="Int. J. Syst. Evol. Microbiol.">
        <title>Bradyrhizobium septentrionale sp. nov. (sv. septentrionale) and Bradyrhizobium quebecense sp. nov. (sv. septentrionale) associated with legumes native to Canada possess rearranged symbiosis genes and numerous insertion sequences.</title>
        <authorList>
            <person name="Bromfield E.S.P."/>
            <person name="Cloutier S."/>
        </authorList>
    </citation>
    <scope>NUCLEOTIDE SEQUENCE</scope>
    <source>
        <strain evidence="1">5S5</strain>
    </source>
</reference>
<evidence type="ECO:0000313" key="2">
    <source>
        <dbReference type="Proteomes" id="UP001432046"/>
    </source>
</evidence>
<proteinExistence type="predicted"/>
<name>A0ABZ2NWK7_9BRAD</name>
<gene>
    <name evidence="1" type="ORF">WDK88_36920</name>
</gene>
<organism evidence="1 2">
    <name type="scientific">Bradyrhizobium septentrionale</name>
    <dbReference type="NCBI Taxonomy" id="1404411"/>
    <lineage>
        <taxon>Bacteria</taxon>
        <taxon>Pseudomonadati</taxon>
        <taxon>Pseudomonadota</taxon>
        <taxon>Alphaproteobacteria</taxon>
        <taxon>Hyphomicrobiales</taxon>
        <taxon>Nitrobacteraceae</taxon>
        <taxon>Bradyrhizobium</taxon>
    </lineage>
</organism>
<dbReference type="RefSeq" id="WP_338696346.1">
    <property type="nucleotide sequence ID" value="NZ_CP147708.1"/>
</dbReference>
<keyword evidence="2" id="KW-1185">Reference proteome</keyword>
<protein>
    <recommendedName>
        <fullName evidence="3">Transposase</fullName>
    </recommendedName>
</protein>
<dbReference type="Proteomes" id="UP001432046">
    <property type="component" value="Chromosome"/>
</dbReference>
<accession>A0ABZ2NWK7</accession>
<dbReference type="EMBL" id="CP147711">
    <property type="protein sequence ID" value="WXC78875.1"/>
    <property type="molecule type" value="Genomic_DNA"/>
</dbReference>